<protein>
    <submittedName>
        <fullName evidence="1">Uncharacterized protein</fullName>
    </submittedName>
</protein>
<organism evidence="1 2">
    <name type="scientific">Candidatus Chazhemtobacterium aquaticus</name>
    <dbReference type="NCBI Taxonomy" id="2715735"/>
    <lineage>
        <taxon>Bacteria</taxon>
        <taxon>Candidatus Chazhemtobacteraceae</taxon>
        <taxon>Candidatus Chazhemtobacterium</taxon>
    </lineage>
</organism>
<evidence type="ECO:0000313" key="2">
    <source>
        <dbReference type="Proteomes" id="UP000463983"/>
    </source>
</evidence>
<sequence>MLQKVEVERELVNASKKLVKIYEDKTKSVLEKLYGKE</sequence>
<accession>A0A857N5Z1</accession>
<proteinExistence type="predicted"/>
<dbReference type="KEGG" id="caqa:MICH65_0413"/>
<dbReference type="Proteomes" id="UP000463983">
    <property type="component" value="Chromosome"/>
</dbReference>
<dbReference type="AlphaFoldDB" id="A0A857N5Z1"/>
<reference evidence="2" key="1">
    <citation type="journal article" date="2020" name="Microorganisms">
        <title>Complete Genome of a Member of a New Bacterial Lineage in the Microgenomates Group Reveals an Unusual Nucleotide Composition Disparity Between Two Strands of DNA and Limited Metabolic Potential.</title>
        <authorList>
            <person name="Kadnikov V.V."/>
            <person name="Mardanov A.V."/>
            <person name="Beletsky A.V."/>
            <person name="Karnachuk O.V."/>
            <person name="Ravin N.V."/>
        </authorList>
    </citation>
    <scope>NUCLEOTIDE SEQUENCE [LARGE SCALE GENOMIC DNA]</scope>
</reference>
<evidence type="ECO:0000313" key="1">
    <source>
        <dbReference type="EMBL" id="QHO63394.1"/>
    </source>
</evidence>
<gene>
    <name evidence="1" type="ORF">MICH65_0413</name>
</gene>
<name>A0A857N5Z1_9BACT</name>
<dbReference type="EMBL" id="CP047901">
    <property type="protein sequence ID" value="QHO63394.1"/>
    <property type="molecule type" value="Genomic_DNA"/>
</dbReference>
<keyword evidence="2" id="KW-1185">Reference proteome</keyword>